<organism evidence="1 2">
    <name type="scientific">Dioscorea alata</name>
    <name type="common">Purple yam</name>
    <dbReference type="NCBI Taxonomy" id="55571"/>
    <lineage>
        <taxon>Eukaryota</taxon>
        <taxon>Viridiplantae</taxon>
        <taxon>Streptophyta</taxon>
        <taxon>Embryophyta</taxon>
        <taxon>Tracheophyta</taxon>
        <taxon>Spermatophyta</taxon>
        <taxon>Magnoliopsida</taxon>
        <taxon>Liliopsida</taxon>
        <taxon>Dioscoreales</taxon>
        <taxon>Dioscoreaceae</taxon>
        <taxon>Dioscorea</taxon>
    </lineage>
</organism>
<evidence type="ECO:0000313" key="1">
    <source>
        <dbReference type="EMBL" id="KAH7675465.1"/>
    </source>
</evidence>
<keyword evidence="2" id="KW-1185">Reference proteome</keyword>
<name>A0ACB7VMG6_DIOAL</name>
<dbReference type="Proteomes" id="UP000827976">
    <property type="component" value="Chromosome 8"/>
</dbReference>
<proteinExistence type="predicted"/>
<gene>
    <name evidence="1" type="ORF">IHE45_08G136200</name>
</gene>
<sequence>MGEKPSLETSAQSLHFNLLNHVLDGITARESIVHSYGRSFNAFAAKLTENEKQRLEDMEGIVSVFPSKTLHLHTTRSWDFLGFTETMEQGKTLKSDVIVGIIDTGIWPESKSFSDEGFGPPPKKWKGSCNKNFTCNNKIIGAKYYAREGTSVDEPSPRDTEGHGSHTASTVAGATVRNVSFYGIAKGKARGALPGARLAIYKVCWPNQGCSDEDLLAAFDDAIADGVDIISISIGGVNVREYFSDSIAIGSFHAMKKGIVTSASAGNGGPSRETLSNMAPWMISVAASSIDRKIIGKVVVGNNKSFVGVSVNPFPTTKVLPFISPPSCYIDYKPAKGNIVLCSDDDSGEAASSIHAAGLVSIDSSSYIDFGRQYPLPALDVIPEVGLQLNKYINSTSRNPVAKILKSEEIFDPKAPVIISFSSRGPSTITPDILKPDISAPGVDIIAAWSPKAKLTFIESDKRSVNYNIISGTSMACPHVAGVAAYIKSFHPSWSPAAILSALVTTATPMNPLYHPDGELDHGAGQLNPVNAAKPGLIYDASVADYIEMLCNMGYNTTKLRIITGDKSTCNSSKIKNGNVRDLNYPSLALKAKEGIPVHASFPRTVTNVGLANSVYKAKIIIISNSKLNVTVKPQVLKFEALNQTLEFVVTVSGPAMKVDSVASASLVWFDGKHSVRSPIVVFV</sequence>
<dbReference type="EC" id="3.4.21.25" evidence="1"/>
<evidence type="ECO:0000313" key="2">
    <source>
        <dbReference type="Proteomes" id="UP000827976"/>
    </source>
</evidence>
<comment type="caution">
    <text evidence="1">The sequence shown here is derived from an EMBL/GenBank/DDBJ whole genome shotgun (WGS) entry which is preliminary data.</text>
</comment>
<dbReference type="EMBL" id="CM037018">
    <property type="protein sequence ID" value="KAH7675465.1"/>
    <property type="molecule type" value="Genomic_DNA"/>
</dbReference>
<reference evidence="2" key="1">
    <citation type="journal article" date="2022" name="Nat. Commun.">
        <title>Chromosome evolution and the genetic basis of agronomically important traits in greater yam.</title>
        <authorList>
            <person name="Bredeson J.V."/>
            <person name="Lyons J.B."/>
            <person name="Oniyinde I.O."/>
            <person name="Okereke N.R."/>
            <person name="Kolade O."/>
            <person name="Nnabue I."/>
            <person name="Nwadili C.O."/>
            <person name="Hribova E."/>
            <person name="Parker M."/>
            <person name="Nwogha J."/>
            <person name="Shu S."/>
            <person name="Carlson J."/>
            <person name="Kariba R."/>
            <person name="Muthemba S."/>
            <person name="Knop K."/>
            <person name="Barton G.J."/>
            <person name="Sherwood A.V."/>
            <person name="Lopez-Montes A."/>
            <person name="Asiedu R."/>
            <person name="Jamnadass R."/>
            <person name="Muchugi A."/>
            <person name="Goodstein D."/>
            <person name="Egesi C.N."/>
            <person name="Featherston J."/>
            <person name="Asfaw A."/>
            <person name="Simpson G.G."/>
            <person name="Dolezel J."/>
            <person name="Hendre P.S."/>
            <person name="Van Deynze A."/>
            <person name="Kumar P.L."/>
            <person name="Obidiegwu J.E."/>
            <person name="Bhattacharjee R."/>
            <person name="Rokhsar D.S."/>
        </authorList>
    </citation>
    <scope>NUCLEOTIDE SEQUENCE [LARGE SCALE GENOMIC DNA]</scope>
    <source>
        <strain evidence="2">cv. TDa95/00328</strain>
    </source>
</reference>
<accession>A0ACB7VMG6</accession>
<keyword evidence="1" id="KW-0378">Hydrolase</keyword>
<protein>
    <submittedName>
        <fullName evidence="1">Peptidase S8 subtilisin-related protein</fullName>
        <ecNumber evidence="1">3.4.21.25</ecNumber>
    </submittedName>
</protein>